<evidence type="ECO:0000256" key="5">
    <source>
        <dbReference type="ARBA" id="ARBA00022605"/>
    </source>
</evidence>
<feature type="binding site" evidence="10">
    <location>
        <position position="601"/>
    </location>
    <ligand>
        <name>L-homocysteine</name>
        <dbReference type="ChEBI" id="CHEBI:58199"/>
    </ligand>
</feature>
<feature type="binding site" evidence="10">
    <location>
        <position position="486"/>
    </location>
    <ligand>
        <name>L-homocysteine</name>
        <dbReference type="ChEBI" id="CHEBI:58199"/>
    </ligand>
</feature>
<evidence type="ECO:0000256" key="4">
    <source>
        <dbReference type="ARBA" id="ARBA00022603"/>
    </source>
</evidence>
<feature type="binding site" evidence="10">
    <location>
        <begin position="16"/>
        <end position="19"/>
    </location>
    <ligand>
        <name>5-methyltetrahydropteroyltri-L-glutamate</name>
        <dbReference type="ChEBI" id="CHEBI:58207"/>
    </ligand>
</feature>
<dbReference type="CDD" id="cd03312">
    <property type="entry name" value="CIMS_N_terminal_like"/>
    <property type="match status" value="1"/>
</dbReference>
<feature type="binding site" evidence="10">
    <location>
        <begin position="517"/>
        <end position="518"/>
    </location>
    <ligand>
        <name>5-methyltetrahydropteroyltri-L-glutamate</name>
        <dbReference type="ChEBI" id="CHEBI:58207"/>
    </ligand>
</feature>
<comment type="cofactor">
    <cofactor evidence="10">
        <name>Zn(2+)</name>
        <dbReference type="ChEBI" id="CHEBI:29105"/>
    </cofactor>
    <text evidence="10">Binds 1 zinc ion per subunit.</text>
</comment>
<dbReference type="NCBIfam" id="TIGR01371">
    <property type="entry name" value="met_syn_B12ind"/>
    <property type="match status" value="1"/>
</dbReference>
<comment type="catalytic activity">
    <reaction evidence="10">
        <text>5-methyltetrahydropteroyltri-L-glutamate + L-homocysteine = tetrahydropteroyltri-L-glutamate + L-methionine</text>
        <dbReference type="Rhea" id="RHEA:21196"/>
        <dbReference type="ChEBI" id="CHEBI:57844"/>
        <dbReference type="ChEBI" id="CHEBI:58140"/>
        <dbReference type="ChEBI" id="CHEBI:58199"/>
        <dbReference type="ChEBI" id="CHEBI:58207"/>
        <dbReference type="EC" id="2.1.1.14"/>
    </reaction>
</comment>
<organism evidence="13 14">
    <name type="scientific">Glaciecola siphonariae</name>
    <dbReference type="NCBI Taxonomy" id="521012"/>
    <lineage>
        <taxon>Bacteria</taxon>
        <taxon>Pseudomonadati</taxon>
        <taxon>Pseudomonadota</taxon>
        <taxon>Gammaproteobacteria</taxon>
        <taxon>Alteromonadales</taxon>
        <taxon>Alteromonadaceae</taxon>
        <taxon>Glaciecola</taxon>
    </lineage>
</organism>
<evidence type="ECO:0000256" key="3">
    <source>
        <dbReference type="ARBA" id="ARBA00009553"/>
    </source>
</evidence>
<feature type="binding site" evidence="10">
    <location>
        <begin position="433"/>
        <end position="435"/>
    </location>
    <ligand>
        <name>L-homocysteine</name>
        <dbReference type="ChEBI" id="CHEBI:58199"/>
    </ligand>
</feature>
<feature type="binding site" evidence="10">
    <location>
        <position position="728"/>
    </location>
    <ligand>
        <name>Zn(2+)</name>
        <dbReference type="ChEBI" id="CHEBI:29105"/>
        <note>catalytic</note>
    </ligand>
</feature>
<evidence type="ECO:0000256" key="2">
    <source>
        <dbReference type="ARBA" id="ARBA00004681"/>
    </source>
</evidence>
<dbReference type="CDD" id="cd03311">
    <property type="entry name" value="CIMS_C_terminal_like"/>
    <property type="match status" value="1"/>
</dbReference>
<evidence type="ECO:0000259" key="11">
    <source>
        <dbReference type="Pfam" id="PF01717"/>
    </source>
</evidence>
<evidence type="ECO:0000256" key="10">
    <source>
        <dbReference type="HAMAP-Rule" id="MF_00172"/>
    </source>
</evidence>
<feature type="binding site" evidence="10">
    <location>
        <position position="643"/>
    </location>
    <ligand>
        <name>Zn(2+)</name>
        <dbReference type="ChEBI" id="CHEBI:29105"/>
        <note>catalytic</note>
    </ligand>
</feature>
<feature type="binding site" evidence="10">
    <location>
        <position position="114"/>
    </location>
    <ligand>
        <name>5-methyltetrahydropteroyltri-L-glutamate</name>
        <dbReference type="ChEBI" id="CHEBI:58207"/>
    </ligand>
</feature>
<dbReference type="EMBL" id="JBHSGU010000009">
    <property type="protein sequence ID" value="MFC4701296.1"/>
    <property type="molecule type" value="Genomic_DNA"/>
</dbReference>
<feature type="binding site" evidence="10">
    <location>
        <begin position="433"/>
        <end position="435"/>
    </location>
    <ligand>
        <name>L-methionine</name>
        <dbReference type="ChEBI" id="CHEBI:57844"/>
    </ligand>
</feature>
<dbReference type="GO" id="GO:0032259">
    <property type="term" value="P:methylation"/>
    <property type="evidence" value="ECO:0007669"/>
    <property type="project" value="UniProtKB-KW"/>
</dbReference>
<feature type="binding site" evidence="10">
    <location>
        <position position="607"/>
    </location>
    <ligand>
        <name>5-methyltetrahydropteroyltri-L-glutamate</name>
        <dbReference type="ChEBI" id="CHEBI:58207"/>
    </ligand>
</feature>
<dbReference type="PANTHER" id="PTHR30519">
    <property type="entry name" value="5-METHYLTETRAHYDROPTEROYLTRIGLUTAMATE--HOMOCYSTEINE METHYLTRANSFERASE"/>
    <property type="match status" value="1"/>
</dbReference>
<dbReference type="InterPro" id="IPR002629">
    <property type="entry name" value="Met_Synth_C/arc"/>
</dbReference>
<protein>
    <recommendedName>
        <fullName evidence="10">5-methyltetrahydropteroyltriglutamate--homocysteine methyltransferase</fullName>
        <ecNumber evidence="10">2.1.1.14</ecNumber>
    </recommendedName>
    <alternativeName>
        <fullName evidence="10">Cobalamin-independent methionine synthase</fullName>
    </alternativeName>
    <alternativeName>
        <fullName evidence="10">Methionine synthase, vitamin-B12 independent isozyme</fullName>
    </alternativeName>
</protein>
<sequence>MAKIHTLGFPRIGKHRELKRALEAYWNQKIDKPAFTQQIEALEAQRFESFSHLDLVQVGDFSLYDHVLDTSFLFSNVPQRALQSRDSLDNYFRVARGKASINDCCAASASQMTKWFDTNYHYIVPEFNQDTVFSLNSDALLGKVRHARSQGFEVKPVIIGPLTYLYLGEVSDNTPVLDLLDKLLNEYKLLLNQLAKLGVSWVQIDEPALVTELSPQWQFAYKYAYEVLKHAQVKLLLTTYFGDLGDNYKLVCELPVAGIHVDLTRAQIDASALADRLLPEQVLSLGVIDGRNVWVSDLSELIEKLQALAQKKGDLLWLAPSCSLLHTPVDINTETNLPAQVKPWLAFAQQKLEELHTLKVALGPNPGAASAALLANKKAIEYKKRSALRSRPEVQASINAIEPSWYVRDKSFTQRYAQQADLINLPQFPTTTIGSFPQTPEIRKLRQQYKARAITLNEYEKGLEQHIAQCIAQQEEIGLDVLVHGEAERNDMVEYFASYLNGMLTTDFAWVQSYGSRCVKPPIIYGDISRKTSMTVKWIRFAQGLTAKPVKGMLTGPVTILNWSFVRDDQPRALTAKQIALAVREEVLELEANGTQIIQIDEAALREGLPLKRAQWTEYLSWAIDAFKLSAGGVKNETQIHTHMCYSQFNDILPDIQRMDADVITIETARSQMKLLDAFNDFKYANSIGPGVYDIHSPNIPSVKDIESLMKRAMDQLPSERLWVNPDCGLKTRAWPEVKSALENLVEAALALRQNQVSV</sequence>
<dbReference type="InterPro" id="IPR013215">
    <property type="entry name" value="Cbl-indep_Met_Synth_N"/>
</dbReference>
<dbReference type="RefSeq" id="WP_382409648.1">
    <property type="nucleotide sequence ID" value="NZ_JBHSGU010000009.1"/>
</dbReference>
<dbReference type="Proteomes" id="UP001595897">
    <property type="component" value="Unassembled WGS sequence"/>
</dbReference>
<feature type="active site" description="Proton donor" evidence="10">
    <location>
        <position position="696"/>
    </location>
</feature>
<dbReference type="Pfam" id="PF01717">
    <property type="entry name" value="Meth_synt_2"/>
    <property type="match status" value="1"/>
</dbReference>
<keyword evidence="10" id="KW-0677">Repeat</keyword>
<keyword evidence="5 10" id="KW-0028">Amino-acid biosynthesis</keyword>
<dbReference type="NCBIfam" id="NF003556">
    <property type="entry name" value="PRK05222.1"/>
    <property type="match status" value="1"/>
</dbReference>
<comment type="pathway">
    <text evidence="2 10">Amino-acid biosynthesis; L-methionine biosynthesis via de novo pathway; L-methionine from L-homocysteine (MetE route): step 1/1.</text>
</comment>
<dbReference type="InterPro" id="IPR038071">
    <property type="entry name" value="UROD/MetE-like_sf"/>
</dbReference>
<dbReference type="SUPFAM" id="SSF51726">
    <property type="entry name" value="UROD/MetE-like"/>
    <property type="match status" value="2"/>
</dbReference>
<name>A0ABV9LZF7_9ALTE</name>
<feature type="domain" description="Cobalamin-independent methionine synthase MetE C-terminal/archaeal" evidence="11">
    <location>
        <begin position="428"/>
        <end position="749"/>
    </location>
</feature>
<comment type="similarity">
    <text evidence="3 10">Belongs to the vitamin-B12 independent methionine synthase family.</text>
</comment>
<keyword evidence="14" id="KW-1185">Reference proteome</keyword>
<evidence type="ECO:0000313" key="14">
    <source>
        <dbReference type="Proteomes" id="UP001595897"/>
    </source>
</evidence>
<feature type="binding site" evidence="10">
    <location>
        <position position="563"/>
    </location>
    <ligand>
        <name>5-methyltetrahydropteroyltri-L-glutamate</name>
        <dbReference type="ChEBI" id="CHEBI:58207"/>
    </ligand>
</feature>
<keyword evidence="4 10" id="KW-0489">Methyltransferase</keyword>
<feature type="domain" description="Cobalamin-independent methionine synthase MetE N-terminal" evidence="12">
    <location>
        <begin position="4"/>
        <end position="311"/>
    </location>
</feature>
<accession>A0ABV9LZF7</accession>
<evidence type="ECO:0000256" key="1">
    <source>
        <dbReference type="ARBA" id="ARBA00002777"/>
    </source>
</evidence>
<evidence type="ECO:0000313" key="13">
    <source>
        <dbReference type="EMBL" id="MFC4701296.1"/>
    </source>
</evidence>
<keyword evidence="8 10" id="KW-0862">Zinc</keyword>
<evidence type="ECO:0000256" key="6">
    <source>
        <dbReference type="ARBA" id="ARBA00022679"/>
    </source>
</evidence>
<keyword evidence="7 10" id="KW-0479">Metal-binding</keyword>
<gene>
    <name evidence="10 13" type="primary">metE</name>
    <name evidence="13" type="ORF">ACFO4O_14090</name>
</gene>
<evidence type="ECO:0000256" key="7">
    <source>
        <dbReference type="ARBA" id="ARBA00022723"/>
    </source>
</evidence>
<dbReference type="EC" id="2.1.1.14" evidence="10"/>
<dbReference type="Pfam" id="PF08267">
    <property type="entry name" value="Meth_synt_1"/>
    <property type="match status" value="1"/>
</dbReference>
<comment type="caution">
    <text evidence="13">The sequence shown here is derived from an EMBL/GenBank/DDBJ whole genome shotgun (WGS) entry which is preliminary data.</text>
</comment>
<feature type="binding site" evidence="10">
    <location>
        <position position="667"/>
    </location>
    <ligand>
        <name>Zn(2+)</name>
        <dbReference type="ChEBI" id="CHEBI:29105"/>
        <note>catalytic</note>
    </ligand>
</feature>
<feature type="binding site" evidence="10">
    <location>
        <position position="601"/>
    </location>
    <ligand>
        <name>L-methionine</name>
        <dbReference type="ChEBI" id="CHEBI:57844"/>
    </ligand>
</feature>
<reference evidence="14" key="1">
    <citation type="journal article" date="2019" name="Int. J. Syst. Evol. Microbiol.">
        <title>The Global Catalogue of Microorganisms (GCM) 10K type strain sequencing project: providing services to taxonomists for standard genome sequencing and annotation.</title>
        <authorList>
            <consortium name="The Broad Institute Genomics Platform"/>
            <consortium name="The Broad Institute Genome Sequencing Center for Infectious Disease"/>
            <person name="Wu L."/>
            <person name="Ma J."/>
        </authorList>
    </citation>
    <scope>NUCLEOTIDE SEQUENCE [LARGE SCALE GENOMIC DNA]</scope>
    <source>
        <strain evidence="14">KACC 12507</strain>
    </source>
</reference>
<dbReference type="InterPro" id="IPR006276">
    <property type="entry name" value="Cobalamin-indep_Met_synthase"/>
</dbReference>
<dbReference type="Gene3D" id="3.20.20.210">
    <property type="match status" value="2"/>
</dbReference>
<comment type="function">
    <text evidence="1 10">Catalyzes the transfer of a methyl group from 5-methyltetrahydrofolate to homocysteine resulting in methionine formation.</text>
</comment>
<dbReference type="PIRSF" id="PIRSF000382">
    <property type="entry name" value="MeTrfase_B12_ind"/>
    <property type="match status" value="1"/>
</dbReference>
<keyword evidence="6 10" id="KW-0808">Transferase</keyword>
<dbReference type="HAMAP" id="MF_00172">
    <property type="entry name" value="Meth_synth"/>
    <property type="match status" value="1"/>
</dbReference>
<evidence type="ECO:0000256" key="8">
    <source>
        <dbReference type="ARBA" id="ARBA00022833"/>
    </source>
</evidence>
<evidence type="ECO:0000256" key="9">
    <source>
        <dbReference type="ARBA" id="ARBA00023167"/>
    </source>
</evidence>
<feature type="binding site" evidence="10">
    <location>
        <position position="645"/>
    </location>
    <ligand>
        <name>Zn(2+)</name>
        <dbReference type="ChEBI" id="CHEBI:29105"/>
        <note>catalytic</note>
    </ligand>
</feature>
<dbReference type="GO" id="GO:0003871">
    <property type="term" value="F:5-methyltetrahydropteroyltriglutamate-homocysteine S-methyltransferase activity"/>
    <property type="evidence" value="ECO:0007669"/>
    <property type="project" value="UniProtKB-EC"/>
</dbReference>
<proteinExistence type="inferred from homology"/>
<evidence type="ECO:0000259" key="12">
    <source>
        <dbReference type="Pfam" id="PF08267"/>
    </source>
</evidence>
<keyword evidence="9 10" id="KW-0486">Methionine biosynthesis</keyword>
<feature type="binding site" evidence="10">
    <location>
        <position position="486"/>
    </location>
    <ligand>
        <name>L-methionine</name>
        <dbReference type="ChEBI" id="CHEBI:57844"/>
    </ligand>
</feature>